<accession>A0AAV5TCE8</accession>
<evidence type="ECO:0000313" key="1">
    <source>
        <dbReference type="EMBL" id="GMS92830.1"/>
    </source>
</evidence>
<comment type="caution">
    <text evidence="1">The sequence shown here is derived from an EMBL/GenBank/DDBJ whole genome shotgun (WGS) entry which is preliminary data.</text>
</comment>
<dbReference type="AlphaFoldDB" id="A0AAV5TCE8"/>
<gene>
    <name evidence="1" type="ORF">PENTCL1PPCAC_15005</name>
</gene>
<evidence type="ECO:0008006" key="3">
    <source>
        <dbReference type="Google" id="ProtNLM"/>
    </source>
</evidence>
<proteinExistence type="predicted"/>
<sequence length="91" mass="10861">QNEDLMHALFVRTGFDYGKKFRRCIEVAQTAYPHQKSMMRELQVNADFIFSIVENAYTEQIFRDNGEKRLWKQLAKTCDGIKAFRNRINNR</sequence>
<protein>
    <recommendedName>
        <fullName evidence="3">Four helix bundle protein</fullName>
    </recommendedName>
</protein>
<evidence type="ECO:0000313" key="2">
    <source>
        <dbReference type="Proteomes" id="UP001432027"/>
    </source>
</evidence>
<reference evidence="1" key="1">
    <citation type="submission" date="2023-10" db="EMBL/GenBank/DDBJ databases">
        <title>Genome assembly of Pristionchus species.</title>
        <authorList>
            <person name="Yoshida K."/>
            <person name="Sommer R.J."/>
        </authorList>
    </citation>
    <scope>NUCLEOTIDE SEQUENCE</scope>
    <source>
        <strain evidence="1">RS0144</strain>
    </source>
</reference>
<dbReference type="EMBL" id="BTSX01000004">
    <property type="protein sequence ID" value="GMS92830.1"/>
    <property type="molecule type" value="Genomic_DNA"/>
</dbReference>
<dbReference type="Proteomes" id="UP001432027">
    <property type="component" value="Unassembled WGS sequence"/>
</dbReference>
<keyword evidence="2" id="KW-1185">Reference proteome</keyword>
<organism evidence="1 2">
    <name type="scientific">Pristionchus entomophagus</name>
    <dbReference type="NCBI Taxonomy" id="358040"/>
    <lineage>
        <taxon>Eukaryota</taxon>
        <taxon>Metazoa</taxon>
        <taxon>Ecdysozoa</taxon>
        <taxon>Nematoda</taxon>
        <taxon>Chromadorea</taxon>
        <taxon>Rhabditida</taxon>
        <taxon>Rhabditina</taxon>
        <taxon>Diplogasteromorpha</taxon>
        <taxon>Diplogasteroidea</taxon>
        <taxon>Neodiplogasteridae</taxon>
        <taxon>Pristionchus</taxon>
    </lineage>
</organism>
<name>A0AAV5TCE8_9BILA</name>
<feature type="non-terminal residue" evidence="1">
    <location>
        <position position="1"/>
    </location>
</feature>